<gene>
    <name evidence="5" type="ORF">SAMN05216452_3397</name>
</gene>
<dbReference type="AlphaFoldDB" id="A0A1H4MQ56"/>
<keyword evidence="1" id="KW-0227">DNA damage</keyword>
<evidence type="ECO:0000256" key="4">
    <source>
        <dbReference type="ARBA" id="ARBA00023295"/>
    </source>
</evidence>
<dbReference type="Pfam" id="PF22175">
    <property type="entry name" value="Ogg-HhH"/>
    <property type="match status" value="1"/>
</dbReference>
<dbReference type="Proteomes" id="UP000199064">
    <property type="component" value="Unassembled WGS sequence"/>
</dbReference>
<organism evidence="5 6">
    <name type="scientific">Nitratireductor aquibiodomus</name>
    <dbReference type="NCBI Taxonomy" id="204799"/>
    <lineage>
        <taxon>Bacteria</taxon>
        <taxon>Pseudomonadati</taxon>
        <taxon>Pseudomonadota</taxon>
        <taxon>Alphaproteobacteria</taxon>
        <taxon>Hyphomicrobiales</taxon>
        <taxon>Phyllobacteriaceae</taxon>
        <taxon>Nitratireductor</taxon>
    </lineage>
</organism>
<sequence length="247" mass="28344">MHMHCIYTILAMLATSNSSPRFLPDDEVVPGVRFGLSGWAGSPAYWAKMAEFEAEDPEDYVSPKGTPLAEDLAFCLLGGYGVKMELNRAAWEHLYEAGVYSSDPVPSRQEIEELLSMPLLVEGRRHKYRYPRQRADRLHVALNAIRERPPRTDNHQIFRQQLMELPGIGPKTASWIVRNWLGSDDVAILDIHVLRAGTLMGLFPENYRLPKDYEALEKKFLDFARAIQVRASLLDAIMWRDMRILFR</sequence>
<dbReference type="EMBL" id="FNSL01000001">
    <property type="protein sequence ID" value="SEB84472.1"/>
    <property type="molecule type" value="Genomic_DNA"/>
</dbReference>
<dbReference type="Gene3D" id="1.10.340.30">
    <property type="entry name" value="Hypothetical protein, domain 2"/>
    <property type="match status" value="1"/>
</dbReference>
<evidence type="ECO:0000256" key="1">
    <source>
        <dbReference type="ARBA" id="ARBA00022763"/>
    </source>
</evidence>
<dbReference type="GO" id="GO:0003906">
    <property type="term" value="F:DNA-(apurinic or apyrimidinic site) endonuclease activity"/>
    <property type="evidence" value="ECO:0007669"/>
    <property type="project" value="InterPro"/>
</dbReference>
<dbReference type="GO" id="GO:0006281">
    <property type="term" value="P:DNA repair"/>
    <property type="evidence" value="ECO:0007669"/>
    <property type="project" value="UniProtKB-KW"/>
</dbReference>
<proteinExistence type="predicted"/>
<reference evidence="6" key="1">
    <citation type="submission" date="2016-10" db="EMBL/GenBank/DDBJ databases">
        <authorList>
            <person name="Varghese N."/>
            <person name="Submissions S."/>
        </authorList>
    </citation>
    <scope>NUCLEOTIDE SEQUENCE [LARGE SCALE GENOMIC DNA]</scope>
    <source>
        <strain evidence="6">ES.061</strain>
    </source>
</reference>
<keyword evidence="6" id="KW-1185">Reference proteome</keyword>
<dbReference type="InterPro" id="IPR012092">
    <property type="entry name" value="DNA_glyclase/AP_lyase_Ogg"/>
</dbReference>
<dbReference type="SUPFAM" id="SSF48150">
    <property type="entry name" value="DNA-glycosylase"/>
    <property type="match status" value="1"/>
</dbReference>
<protein>
    <submittedName>
        <fullName evidence="5">Thermostable 8-oxoguanine DNA glycosylase</fullName>
    </submittedName>
</protein>
<dbReference type="InterPro" id="IPR011257">
    <property type="entry name" value="DNA_glycosylase"/>
</dbReference>
<dbReference type="InterPro" id="IPR023170">
    <property type="entry name" value="HhH_base_excis_C"/>
</dbReference>
<keyword evidence="3" id="KW-0234">DNA repair</keyword>
<name>A0A1H4MQ56_9HYPH</name>
<evidence type="ECO:0000313" key="5">
    <source>
        <dbReference type="EMBL" id="SEB84472.1"/>
    </source>
</evidence>
<dbReference type="GO" id="GO:0016799">
    <property type="term" value="F:hydrolase activity, hydrolyzing N-glycosyl compounds"/>
    <property type="evidence" value="ECO:0007669"/>
    <property type="project" value="InterPro"/>
</dbReference>
<keyword evidence="4" id="KW-0326">Glycosidase</keyword>
<evidence type="ECO:0000313" key="6">
    <source>
        <dbReference type="Proteomes" id="UP000199064"/>
    </source>
</evidence>
<evidence type="ECO:0000256" key="2">
    <source>
        <dbReference type="ARBA" id="ARBA00022801"/>
    </source>
</evidence>
<evidence type="ECO:0000256" key="3">
    <source>
        <dbReference type="ARBA" id="ARBA00023204"/>
    </source>
</evidence>
<dbReference type="Gene3D" id="1.10.1670.10">
    <property type="entry name" value="Helix-hairpin-Helix base-excision DNA repair enzymes (C-terminal)"/>
    <property type="match status" value="1"/>
</dbReference>
<accession>A0A1H4MQ56</accession>
<keyword evidence="2" id="KW-0378">Hydrolase</keyword>